<keyword evidence="3" id="KW-0238">DNA-binding</keyword>
<comment type="subcellular location">
    <subcellularLocation>
        <location evidence="1">Nucleus</location>
    </subcellularLocation>
</comment>
<dbReference type="Proteomes" id="UP000595140">
    <property type="component" value="Unassembled WGS sequence"/>
</dbReference>
<dbReference type="PANTHER" id="PTHR31674:SF25">
    <property type="entry name" value="B3 DOMAIN-CONTAINING TRANSCRIPTION FACTOR VRN1-LIKE"/>
    <property type="match status" value="1"/>
</dbReference>
<dbReference type="CDD" id="cd10017">
    <property type="entry name" value="B3_DNA"/>
    <property type="match status" value="2"/>
</dbReference>
<reference evidence="8 9" key="1">
    <citation type="submission" date="2018-04" db="EMBL/GenBank/DDBJ databases">
        <authorList>
            <person name="Vogel A."/>
        </authorList>
    </citation>
    <scope>NUCLEOTIDE SEQUENCE [LARGE SCALE GENOMIC DNA]</scope>
</reference>
<dbReference type="EMBL" id="OOIL02001451">
    <property type="protein sequence ID" value="VFQ75270.1"/>
    <property type="molecule type" value="Genomic_DNA"/>
</dbReference>
<keyword evidence="4" id="KW-0804">Transcription</keyword>
<dbReference type="SMART" id="SM01019">
    <property type="entry name" value="B3"/>
    <property type="match status" value="2"/>
</dbReference>
<dbReference type="Gene3D" id="2.40.330.10">
    <property type="entry name" value="DNA-binding pseudobarrel domain"/>
    <property type="match status" value="2"/>
</dbReference>
<keyword evidence="2" id="KW-0805">Transcription regulation</keyword>
<evidence type="ECO:0000256" key="6">
    <source>
        <dbReference type="SAM" id="MobiDB-lite"/>
    </source>
</evidence>
<feature type="domain" description="TF-B3" evidence="7">
    <location>
        <begin position="23"/>
        <end position="118"/>
    </location>
</feature>
<dbReference type="PANTHER" id="PTHR31674">
    <property type="entry name" value="B3 DOMAIN-CONTAINING PROTEIN REM-LIKE 3-RELATED"/>
    <property type="match status" value="1"/>
</dbReference>
<evidence type="ECO:0000256" key="4">
    <source>
        <dbReference type="ARBA" id="ARBA00023163"/>
    </source>
</evidence>
<proteinExistence type="predicted"/>
<protein>
    <recommendedName>
        <fullName evidence="7">TF-B3 domain-containing protein</fullName>
    </recommendedName>
</protein>
<evidence type="ECO:0000256" key="5">
    <source>
        <dbReference type="ARBA" id="ARBA00023242"/>
    </source>
</evidence>
<evidence type="ECO:0000256" key="3">
    <source>
        <dbReference type="ARBA" id="ARBA00023125"/>
    </source>
</evidence>
<dbReference type="OrthoDB" id="1306135at2759"/>
<evidence type="ECO:0000313" key="8">
    <source>
        <dbReference type="EMBL" id="VFQ75270.1"/>
    </source>
</evidence>
<evidence type="ECO:0000259" key="7">
    <source>
        <dbReference type="PROSITE" id="PS50863"/>
    </source>
</evidence>
<dbReference type="GO" id="GO:0003677">
    <property type="term" value="F:DNA binding"/>
    <property type="evidence" value="ECO:0007669"/>
    <property type="project" value="UniProtKB-KW"/>
</dbReference>
<feature type="region of interest" description="Disordered" evidence="6">
    <location>
        <begin position="132"/>
        <end position="200"/>
    </location>
</feature>
<dbReference type="Pfam" id="PF02362">
    <property type="entry name" value="B3"/>
    <property type="match status" value="2"/>
</dbReference>
<feature type="domain" description="TF-B3" evidence="7">
    <location>
        <begin position="220"/>
        <end position="318"/>
    </location>
</feature>
<sequence length="320" mass="36060">MRGSRSSSKGTNLKVGSHGCPSFFKIYLGESSFSCERTLVPRAFVEAHEEKLFQSSWALKTEDGGLRRVKIERHGTDSFFCQRDWEGFARDRNLRFGDIIVFFLVGISEFEVMIFSQTTSCRIVSPPANKTAKADHDAFTSSSSDDDDDDEKIIKAPREGRRSKRKSSCNYAHASGSGSSKRSKLASGKGIQVKTESTESEMEEGFQMKRFSNVNLTAKFPYFEIVVKKSHKESIFVPMGFARETGIIHEKVIKMMSSENRSREKVEIHRVNNNRVLLVKGWGAFRSANNIQVGDKCSFTLLNPNSHGTMRLLVKKLPKC</sequence>
<gene>
    <name evidence="8" type="ORF">CCAM_LOCUS17046</name>
</gene>
<evidence type="ECO:0000313" key="9">
    <source>
        <dbReference type="Proteomes" id="UP000595140"/>
    </source>
</evidence>
<evidence type="ECO:0000256" key="1">
    <source>
        <dbReference type="ARBA" id="ARBA00004123"/>
    </source>
</evidence>
<evidence type="ECO:0000256" key="2">
    <source>
        <dbReference type="ARBA" id="ARBA00023015"/>
    </source>
</evidence>
<dbReference type="SUPFAM" id="SSF101936">
    <property type="entry name" value="DNA-binding pseudobarrel domain"/>
    <property type="match status" value="2"/>
</dbReference>
<dbReference type="InterPro" id="IPR003340">
    <property type="entry name" value="B3_DNA-bd"/>
</dbReference>
<accession>A0A484LG03</accession>
<dbReference type="GO" id="GO:0005634">
    <property type="term" value="C:nucleus"/>
    <property type="evidence" value="ECO:0007669"/>
    <property type="project" value="UniProtKB-SubCell"/>
</dbReference>
<keyword evidence="9" id="KW-1185">Reference proteome</keyword>
<dbReference type="AlphaFoldDB" id="A0A484LG03"/>
<dbReference type="InterPro" id="IPR039218">
    <property type="entry name" value="REM_fam"/>
</dbReference>
<dbReference type="InterPro" id="IPR015300">
    <property type="entry name" value="DNA-bd_pseudobarrel_sf"/>
</dbReference>
<dbReference type="PROSITE" id="PS50863">
    <property type="entry name" value="B3"/>
    <property type="match status" value="2"/>
</dbReference>
<keyword evidence="5" id="KW-0539">Nucleus</keyword>
<name>A0A484LG03_9ASTE</name>
<organism evidence="8 9">
    <name type="scientific">Cuscuta campestris</name>
    <dbReference type="NCBI Taxonomy" id="132261"/>
    <lineage>
        <taxon>Eukaryota</taxon>
        <taxon>Viridiplantae</taxon>
        <taxon>Streptophyta</taxon>
        <taxon>Embryophyta</taxon>
        <taxon>Tracheophyta</taxon>
        <taxon>Spermatophyta</taxon>
        <taxon>Magnoliopsida</taxon>
        <taxon>eudicotyledons</taxon>
        <taxon>Gunneridae</taxon>
        <taxon>Pentapetalae</taxon>
        <taxon>asterids</taxon>
        <taxon>lamiids</taxon>
        <taxon>Solanales</taxon>
        <taxon>Convolvulaceae</taxon>
        <taxon>Cuscuteae</taxon>
        <taxon>Cuscuta</taxon>
        <taxon>Cuscuta subgen. Grammica</taxon>
        <taxon>Cuscuta sect. Cleistogrammica</taxon>
    </lineage>
</organism>